<name>A0A1M5Z004_BUTFI</name>
<dbReference type="SUPFAM" id="SSF52518">
    <property type="entry name" value="Thiamin diphosphate-binding fold (THDP-binding)"/>
    <property type="match status" value="1"/>
</dbReference>
<dbReference type="OrthoDB" id="8732661at2"/>
<keyword evidence="3" id="KW-0786">Thiamine pyrophosphate</keyword>
<dbReference type="STRING" id="1121131.SAMN02745229_01828"/>
<sequence>MNFNYSEIENHARNMRKLILDMGRHAGGHAAHMGGALSITDVMAVLYFGVMNTKDIGMESEERDRCILSKGHSSLGLYSALIEAGLMDESLKDTFEDDYSDLLGHPVQNRSIGIEFTNGSLGMGLSIGIGVAIACRRKNLNNHVYVVLGDGECNEGSVWEGFMSAPKFKLNNLIAIIDCNKFQLSGATEDVMPLLSMKDKLSAFGWETREIDGHDIKALCTALDPDNSSAKPLAVILNTVKGKGFSFSENDNSWHHAVVTQKAYDQGLSELGFGD</sequence>
<evidence type="ECO:0000256" key="2">
    <source>
        <dbReference type="ARBA" id="ARBA00007131"/>
    </source>
</evidence>
<dbReference type="EMBL" id="FQXK01000014">
    <property type="protein sequence ID" value="SHI17223.1"/>
    <property type="molecule type" value="Genomic_DNA"/>
</dbReference>
<feature type="domain" description="Transketolase N-terminal" evidence="4">
    <location>
        <begin position="12"/>
        <end position="273"/>
    </location>
</feature>
<evidence type="ECO:0000259" key="4">
    <source>
        <dbReference type="Pfam" id="PF00456"/>
    </source>
</evidence>
<evidence type="ECO:0000256" key="1">
    <source>
        <dbReference type="ARBA" id="ARBA00001964"/>
    </source>
</evidence>
<dbReference type="Pfam" id="PF00456">
    <property type="entry name" value="Transketolase_N"/>
    <property type="match status" value="1"/>
</dbReference>
<dbReference type="InterPro" id="IPR029061">
    <property type="entry name" value="THDP-binding"/>
</dbReference>
<keyword evidence="6" id="KW-1185">Reference proteome</keyword>
<evidence type="ECO:0000313" key="5">
    <source>
        <dbReference type="EMBL" id="SHI17223.1"/>
    </source>
</evidence>
<organism evidence="5 6">
    <name type="scientific">Butyrivibrio fibrisolvens DSM 3071</name>
    <dbReference type="NCBI Taxonomy" id="1121131"/>
    <lineage>
        <taxon>Bacteria</taxon>
        <taxon>Bacillati</taxon>
        <taxon>Bacillota</taxon>
        <taxon>Clostridia</taxon>
        <taxon>Lachnospirales</taxon>
        <taxon>Lachnospiraceae</taxon>
        <taxon>Butyrivibrio</taxon>
    </lineage>
</organism>
<reference evidence="6" key="1">
    <citation type="submission" date="2016-11" db="EMBL/GenBank/DDBJ databases">
        <authorList>
            <person name="Varghese N."/>
            <person name="Submissions S."/>
        </authorList>
    </citation>
    <scope>NUCLEOTIDE SEQUENCE [LARGE SCALE GENOMIC DNA]</scope>
    <source>
        <strain evidence="6">DSM 3071</strain>
    </source>
</reference>
<dbReference type="GeneID" id="89508446"/>
<evidence type="ECO:0000256" key="3">
    <source>
        <dbReference type="ARBA" id="ARBA00023052"/>
    </source>
</evidence>
<dbReference type="Proteomes" id="UP000184278">
    <property type="component" value="Unassembled WGS sequence"/>
</dbReference>
<evidence type="ECO:0000313" key="6">
    <source>
        <dbReference type="Proteomes" id="UP000184278"/>
    </source>
</evidence>
<gene>
    <name evidence="5" type="ORF">SAMN02745229_01828</name>
</gene>
<proteinExistence type="inferred from homology"/>
<accession>A0A1M5Z004</accession>
<dbReference type="AlphaFoldDB" id="A0A1M5Z004"/>
<protein>
    <submittedName>
        <fullName evidence="5">Transketolase</fullName>
    </submittedName>
</protein>
<dbReference type="Gene3D" id="3.40.50.970">
    <property type="match status" value="1"/>
</dbReference>
<dbReference type="PANTHER" id="PTHR47514">
    <property type="entry name" value="TRANSKETOLASE N-TERMINAL SECTION-RELATED"/>
    <property type="match status" value="1"/>
</dbReference>
<dbReference type="RefSeq" id="WP_073387176.1">
    <property type="nucleotide sequence ID" value="NZ_FQXK01000014.1"/>
</dbReference>
<dbReference type="CDD" id="cd02012">
    <property type="entry name" value="TPP_TK"/>
    <property type="match status" value="1"/>
</dbReference>
<comment type="cofactor">
    <cofactor evidence="1">
        <name>thiamine diphosphate</name>
        <dbReference type="ChEBI" id="CHEBI:58937"/>
    </cofactor>
</comment>
<dbReference type="InterPro" id="IPR005474">
    <property type="entry name" value="Transketolase_N"/>
</dbReference>
<comment type="similarity">
    <text evidence="2">Belongs to the transketolase family.</text>
</comment>
<dbReference type="PANTHER" id="PTHR47514:SF1">
    <property type="entry name" value="TRANSKETOLASE N-TERMINAL SECTION-RELATED"/>
    <property type="match status" value="1"/>
</dbReference>